<gene>
    <name evidence="11" type="ORF">B0T20DRAFT_395110</name>
</gene>
<feature type="transmembrane region" description="Helical" evidence="8">
    <location>
        <begin position="187"/>
        <end position="207"/>
    </location>
</feature>
<dbReference type="FunFam" id="1.20.1250.20:FF:000117">
    <property type="entry name" value="MFS hexose transporter"/>
    <property type="match status" value="1"/>
</dbReference>
<dbReference type="PROSITE" id="PS50850">
    <property type="entry name" value="MFS"/>
    <property type="match status" value="1"/>
</dbReference>
<keyword evidence="3 7" id="KW-0813">Transport</keyword>
<reference evidence="11" key="1">
    <citation type="journal article" date="2023" name="Mol. Phylogenet. Evol.">
        <title>Genome-scale phylogeny and comparative genomics of the fungal order Sordariales.</title>
        <authorList>
            <person name="Hensen N."/>
            <person name="Bonometti L."/>
            <person name="Westerberg I."/>
            <person name="Brannstrom I.O."/>
            <person name="Guillou S."/>
            <person name="Cros-Aarteil S."/>
            <person name="Calhoun S."/>
            <person name="Haridas S."/>
            <person name="Kuo A."/>
            <person name="Mondo S."/>
            <person name="Pangilinan J."/>
            <person name="Riley R."/>
            <person name="LaButti K."/>
            <person name="Andreopoulos B."/>
            <person name="Lipzen A."/>
            <person name="Chen C."/>
            <person name="Yan M."/>
            <person name="Daum C."/>
            <person name="Ng V."/>
            <person name="Clum A."/>
            <person name="Steindorff A."/>
            <person name="Ohm R.A."/>
            <person name="Martin F."/>
            <person name="Silar P."/>
            <person name="Natvig D.O."/>
            <person name="Lalanne C."/>
            <person name="Gautier V."/>
            <person name="Ament-Velasquez S.L."/>
            <person name="Kruys A."/>
            <person name="Hutchinson M.I."/>
            <person name="Powell A.J."/>
            <person name="Barry K."/>
            <person name="Miller A.N."/>
            <person name="Grigoriev I.V."/>
            <person name="Debuchy R."/>
            <person name="Gladieux P."/>
            <person name="Hiltunen Thoren M."/>
            <person name="Johannesson H."/>
        </authorList>
    </citation>
    <scope>NUCLEOTIDE SEQUENCE</scope>
    <source>
        <strain evidence="11">FGSC 1904</strain>
    </source>
</reference>
<keyword evidence="4 8" id="KW-0812">Transmembrane</keyword>
<evidence type="ECO:0000256" key="2">
    <source>
        <dbReference type="ARBA" id="ARBA00010992"/>
    </source>
</evidence>
<dbReference type="SUPFAM" id="SSF103473">
    <property type="entry name" value="MFS general substrate transporter"/>
    <property type="match status" value="1"/>
</dbReference>
<evidence type="ECO:0000256" key="4">
    <source>
        <dbReference type="ARBA" id="ARBA00022692"/>
    </source>
</evidence>
<feature type="transmembrane region" description="Helical" evidence="8">
    <location>
        <begin position="86"/>
        <end position="108"/>
    </location>
</feature>
<dbReference type="AlphaFoldDB" id="A0AAE0PAX2"/>
<dbReference type="InterPro" id="IPR003663">
    <property type="entry name" value="Sugar/inositol_transpt"/>
</dbReference>
<evidence type="ECO:0000256" key="9">
    <source>
        <dbReference type="SAM" id="SignalP"/>
    </source>
</evidence>
<feature type="chain" id="PRO_5042203582" description="Major facilitator superfamily (MFS) profile domain-containing protein" evidence="9">
    <location>
        <begin position="24"/>
        <end position="569"/>
    </location>
</feature>
<feature type="transmembrane region" description="Helical" evidence="8">
    <location>
        <begin position="219"/>
        <end position="241"/>
    </location>
</feature>
<name>A0AAE0PAX2_SORBR</name>
<comment type="caution">
    <text evidence="11">The sequence shown here is derived from an EMBL/GenBank/DDBJ whole genome shotgun (WGS) entry which is preliminary data.</text>
</comment>
<feature type="transmembrane region" description="Helical" evidence="8">
    <location>
        <begin position="509"/>
        <end position="528"/>
    </location>
</feature>
<feature type="transmembrane region" description="Helical" evidence="8">
    <location>
        <begin position="404"/>
        <end position="427"/>
    </location>
</feature>
<keyword evidence="6 8" id="KW-0472">Membrane</keyword>
<dbReference type="Pfam" id="PF00083">
    <property type="entry name" value="Sugar_tr"/>
    <property type="match status" value="1"/>
</dbReference>
<organism evidence="11 12">
    <name type="scientific">Sordaria brevicollis</name>
    <dbReference type="NCBI Taxonomy" id="83679"/>
    <lineage>
        <taxon>Eukaryota</taxon>
        <taxon>Fungi</taxon>
        <taxon>Dikarya</taxon>
        <taxon>Ascomycota</taxon>
        <taxon>Pezizomycotina</taxon>
        <taxon>Sordariomycetes</taxon>
        <taxon>Sordariomycetidae</taxon>
        <taxon>Sordariales</taxon>
        <taxon>Sordariaceae</taxon>
        <taxon>Sordaria</taxon>
    </lineage>
</organism>
<sequence>MVGLVKLRCSCLLLVLTGSLNWGTDQLYHANPDPTSQQQQQQHHIFKMGILDKKPVAQGADLKQLQDETPQFEKVDWKKDPGLRKLAVYSVILCIASATTGYDGMFFNSVQAFKTWKDYFGDPQGSKLGLLGALYQIGSICSIPIVPFLTDNFGRKLPIIIGCAIMIVGAVIQAVSKNLGMFMGGRAMLGFGNSLAQIASPMLLTELCHPQHRARLTTVYNCLWNVGALIVSWLAFGTQYINSDWSWRIPALLQAFPSVIQLLGIWFVPESPRFLIAKDKHDQALHILAKYHANGDANHPTVQFEFREIKETIRMEMEASKNSSYMDFFKTRGNRYRLAILLSLGFFSQWSGNAIISNYSAILYSTAGITEQTPQLGLGAGQTGLALIVSITMAMLVDKIDRRTAFLASTGGMCGTFVFWTLCAGLYGEHRSPGADKAMIFFIWIFGFFYSLAWSGLLVGYAIEILPYKLRGKGLMIMNMSVQCALTLNTYANPVAFEAFGLNGSWKLYIIYTCWIAAEFTFIFFMYVETRGPTLEELVKVIDGDEAEVAHIDIHQVEKEVEIHESKSA</sequence>
<evidence type="ECO:0000256" key="7">
    <source>
        <dbReference type="RuleBase" id="RU003346"/>
    </source>
</evidence>
<evidence type="ECO:0000259" key="10">
    <source>
        <dbReference type="PROSITE" id="PS50850"/>
    </source>
</evidence>
<dbReference type="InterPro" id="IPR050360">
    <property type="entry name" value="MFS_Sugar_Transporters"/>
</dbReference>
<dbReference type="GO" id="GO:0005351">
    <property type="term" value="F:carbohydrate:proton symporter activity"/>
    <property type="evidence" value="ECO:0007669"/>
    <property type="project" value="TreeGrafter"/>
</dbReference>
<keyword evidence="9" id="KW-0732">Signal</keyword>
<feature type="signal peptide" evidence="9">
    <location>
        <begin position="1"/>
        <end position="23"/>
    </location>
</feature>
<evidence type="ECO:0000256" key="5">
    <source>
        <dbReference type="ARBA" id="ARBA00022989"/>
    </source>
</evidence>
<proteinExistence type="inferred from homology"/>
<evidence type="ECO:0000256" key="8">
    <source>
        <dbReference type="SAM" id="Phobius"/>
    </source>
</evidence>
<feature type="transmembrane region" description="Helical" evidence="8">
    <location>
        <begin position="336"/>
        <end position="356"/>
    </location>
</feature>
<dbReference type="Gene3D" id="1.20.1250.20">
    <property type="entry name" value="MFS general substrate transporter like domains"/>
    <property type="match status" value="1"/>
</dbReference>
<feature type="transmembrane region" description="Helical" evidence="8">
    <location>
        <begin position="128"/>
        <end position="150"/>
    </location>
</feature>
<feature type="domain" description="Major facilitator superfamily (MFS) profile" evidence="10">
    <location>
        <begin position="89"/>
        <end position="531"/>
    </location>
</feature>
<dbReference type="InterPro" id="IPR005828">
    <property type="entry name" value="MFS_sugar_transport-like"/>
</dbReference>
<keyword evidence="12" id="KW-1185">Reference proteome</keyword>
<comment type="similarity">
    <text evidence="2 7">Belongs to the major facilitator superfamily. Sugar transporter (TC 2.A.1.1) family.</text>
</comment>
<dbReference type="PANTHER" id="PTHR48022:SF31">
    <property type="entry name" value="HEXOSE TRANSPORTER"/>
    <property type="match status" value="1"/>
</dbReference>
<feature type="transmembrane region" description="Helical" evidence="8">
    <location>
        <begin position="376"/>
        <end position="397"/>
    </location>
</feature>
<evidence type="ECO:0000256" key="6">
    <source>
        <dbReference type="ARBA" id="ARBA00023136"/>
    </source>
</evidence>
<dbReference type="Proteomes" id="UP001281003">
    <property type="component" value="Unassembled WGS sequence"/>
</dbReference>
<feature type="transmembrane region" description="Helical" evidence="8">
    <location>
        <begin position="247"/>
        <end position="268"/>
    </location>
</feature>
<dbReference type="InterPro" id="IPR020846">
    <property type="entry name" value="MFS_dom"/>
</dbReference>
<accession>A0AAE0PAX2</accession>
<evidence type="ECO:0000256" key="1">
    <source>
        <dbReference type="ARBA" id="ARBA00004141"/>
    </source>
</evidence>
<dbReference type="PANTHER" id="PTHR48022">
    <property type="entry name" value="PLASTIDIC GLUCOSE TRANSPORTER 4"/>
    <property type="match status" value="1"/>
</dbReference>
<keyword evidence="5 8" id="KW-1133">Transmembrane helix</keyword>
<evidence type="ECO:0000313" key="12">
    <source>
        <dbReference type="Proteomes" id="UP001281003"/>
    </source>
</evidence>
<feature type="transmembrane region" description="Helical" evidence="8">
    <location>
        <begin position="157"/>
        <end position="175"/>
    </location>
</feature>
<dbReference type="InterPro" id="IPR036259">
    <property type="entry name" value="MFS_trans_sf"/>
</dbReference>
<dbReference type="NCBIfam" id="TIGR00879">
    <property type="entry name" value="SP"/>
    <property type="match status" value="1"/>
</dbReference>
<feature type="transmembrane region" description="Helical" evidence="8">
    <location>
        <begin position="439"/>
        <end position="463"/>
    </location>
</feature>
<dbReference type="EMBL" id="JAUTDP010000009">
    <property type="protein sequence ID" value="KAK3396597.1"/>
    <property type="molecule type" value="Genomic_DNA"/>
</dbReference>
<reference evidence="11" key="2">
    <citation type="submission" date="2023-07" db="EMBL/GenBank/DDBJ databases">
        <authorList>
            <consortium name="Lawrence Berkeley National Laboratory"/>
            <person name="Haridas S."/>
            <person name="Hensen N."/>
            <person name="Bonometti L."/>
            <person name="Westerberg I."/>
            <person name="Brannstrom I.O."/>
            <person name="Guillou S."/>
            <person name="Cros-Aarteil S."/>
            <person name="Calhoun S."/>
            <person name="Kuo A."/>
            <person name="Mondo S."/>
            <person name="Pangilinan J."/>
            <person name="Riley R."/>
            <person name="LaButti K."/>
            <person name="Andreopoulos B."/>
            <person name="Lipzen A."/>
            <person name="Chen C."/>
            <person name="Yanf M."/>
            <person name="Daum C."/>
            <person name="Ng V."/>
            <person name="Clum A."/>
            <person name="Steindorff A."/>
            <person name="Ohm R."/>
            <person name="Martin F."/>
            <person name="Silar P."/>
            <person name="Natvig D."/>
            <person name="Lalanne C."/>
            <person name="Gautier V."/>
            <person name="Ament-velasquez S.L."/>
            <person name="Kruys A."/>
            <person name="Hutchinson M.I."/>
            <person name="Powell A.J."/>
            <person name="Barry K."/>
            <person name="Miller A.N."/>
            <person name="Grigoriev I.V."/>
            <person name="Debuchy R."/>
            <person name="Gladieux P."/>
            <person name="Thoren M.H."/>
            <person name="Johannesson H."/>
        </authorList>
    </citation>
    <scope>NUCLEOTIDE SEQUENCE</scope>
    <source>
        <strain evidence="11">FGSC 1904</strain>
    </source>
</reference>
<protein>
    <recommendedName>
        <fullName evidence="10">Major facilitator superfamily (MFS) profile domain-containing protein</fullName>
    </recommendedName>
</protein>
<evidence type="ECO:0000256" key="3">
    <source>
        <dbReference type="ARBA" id="ARBA00022448"/>
    </source>
</evidence>
<comment type="subcellular location">
    <subcellularLocation>
        <location evidence="1">Membrane</location>
        <topology evidence="1">Multi-pass membrane protein</topology>
    </subcellularLocation>
</comment>
<evidence type="ECO:0000313" key="11">
    <source>
        <dbReference type="EMBL" id="KAK3396597.1"/>
    </source>
</evidence>
<dbReference type="GO" id="GO:0016020">
    <property type="term" value="C:membrane"/>
    <property type="evidence" value="ECO:0007669"/>
    <property type="project" value="UniProtKB-SubCell"/>
</dbReference>